<evidence type="ECO:0000313" key="7">
    <source>
        <dbReference type="Proteomes" id="UP000234333"/>
    </source>
</evidence>
<keyword evidence="6" id="KW-0418">Kinase</keyword>
<dbReference type="Gene3D" id="3.40.50.300">
    <property type="entry name" value="P-loop containing nucleotide triphosphate hydrolases"/>
    <property type="match status" value="1"/>
</dbReference>
<dbReference type="GO" id="GO:0005524">
    <property type="term" value="F:ATP binding"/>
    <property type="evidence" value="ECO:0007669"/>
    <property type="project" value="UniProtKB-KW"/>
</dbReference>
<dbReference type="GO" id="GO:0006235">
    <property type="term" value="P:dTTP biosynthetic process"/>
    <property type="evidence" value="ECO:0007669"/>
    <property type="project" value="TreeGrafter"/>
</dbReference>
<sequence>MPSTRSKPIRLTRGSVIVLEGLDKTGKTTQRELLKAKVSPEETLVTHMPSGLTDFTRDLYQILETQKPKSGLGRQLAHLTSHSENMTALLAATRSGALVLDRWWWSTMAYGWYGGDIPASGLSKTSFRELIDCVWKPITASAIFLFLTPRDEDLNNVAGVAEGYRELAAEHTGTVITVPPLSKEETHEFIISALADADLIQESEQDAGAM</sequence>
<evidence type="ECO:0000259" key="5">
    <source>
        <dbReference type="Pfam" id="PF02223"/>
    </source>
</evidence>
<dbReference type="SUPFAM" id="SSF52540">
    <property type="entry name" value="P-loop containing nucleoside triphosphate hydrolases"/>
    <property type="match status" value="1"/>
</dbReference>
<dbReference type="GO" id="GO:0006227">
    <property type="term" value="P:dUDP biosynthetic process"/>
    <property type="evidence" value="ECO:0007669"/>
    <property type="project" value="TreeGrafter"/>
</dbReference>
<name>A0A2H1K550_9MICO</name>
<evidence type="ECO:0000313" key="6">
    <source>
        <dbReference type="EMBL" id="SMX94412.1"/>
    </source>
</evidence>
<keyword evidence="6" id="KW-0808">Transferase</keyword>
<accession>A0A2H1K550</accession>
<dbReference type="EMBL" id="FXZC01000006">
    <property type="protein sequence ID" value="SMX94412.1"/>
    <property type="molecule type" value="Genomic_DNA"/>
</dbReference>
<gene>
    <name evidence="6" type="ORF">BC102111_02875</name>
</gene>
<proteinExistence type="inferred from homology"/>
<dbReference type="InterPro" id="IPR027417">
    <property type="entry name" value="P-loop_NTPase"/>
</dbReference>
<comment type="similarity">
    <text evidence="1">Belongs to the thymidylate kinase family.</text>
</comment>
<dbReference type="Proteomes" id="UP000234333">
    <property type="component" value="Unassembled WGS sequence"/>
</dbReference>
<dbReference type="GeneID" id="99773678"/>
<dbReference type="PANTHER" id="PTHR10344:SF4">
    <property type="entry name" value="UMP-CMP KINASE 2, MITOCHONDRIAL"/>
    <property type="match status" value="1"/>
</dbReference>
<dbReference type="AlphaFoldDB" id="A0A2H1K550"/>
<evidence type="ECO:0000256" key="4">
    <source>
        <dbReference type="ARBA" id="ARBA00022840"/>
    </source>
</evidence>
<protein>
    <recommendedName>
        <fullName evidence="2">Thymidylate kinase</fullName>
    </recommendedName>
</protein>
<organism evidence="6 7">
    <name type="scientific">Brevibacterium casei CIP 102111</name>
    <dbReference type="NCBI Taxonomy" id="1255625"/>
    <lineage>
        <taxon>Bacteria</taxon>
        <taxon>Bacillati</taxon>
        <taxon>Actinomycetota</taxon>
        <taxon>Actinomycetes</taxon>
        <taxon>Micrococcales</taxon>
        <taxon>Brevibacteriaceae</taxon>
        <taxon>Brevibacterium</taxon>
    </lineage>
</organism>
<dbReference type="InterPro" id="IPR039430">
    <property type="entry name" value="Thymidylate_kin-like_dom"/>
</dbReference>
<reference evidence="6 7" key="1">
    <citation type="submission" date="2017-03" db="EMBL/GenBank/DDBJ databases">
        <authorList>
            <person name="Afonso C.L."/>
            <person name="Miller P.J."/>
            <person name="Scott M.A."/>
            <person name="Spackman E."/>
            <person name="Goraichik I."/>
            <person name="Dimitrov K.M."/>
            <person name="Suarez D.L."/>
            <person name="Swayne D.E."/>
        </authorList>
    </citation>
    <scope>NUCLEOTIDE SEQUENCE [LARGE SCALE GENOMIC DNA]</scope>
    <source>
        <strain evidence="6 7">CIP 102111</strain>
    </source>
</reference>
<dbReference type="Pfam" id="PF02223">
    <property type="entry name" value="Thymidylate_kin"/>
    <property type="match status" value="1"/>
</dbReference>
<dbReference type="PANTHER" id="PTHR10344">
    <property type="entry name" value="THYMIDYLATE KINASE"/>
    <property type="match status" value="1"/>
</dbReference>
<dbReference type="RefSeq" id="WP_101624698.1">
    <property type="nucleotide sequence ID" value="NZ_FXZC01000006.1"/>
</dbReference>
<evidence type="ECO:0000256" key="1">
    <source>
        <dbReference type="ARBA" id="ARBA00009776"/>
    </source>
</evidence>
<dbReference type="GO" id="GO:0005737">
    <property type="term" value="C:cytoplasm"/>
    <property type="evidence" value="ECO:0007669"/>
    <property type="project" value="TreeGrafter"/>
</dbReference>
<dbReference type="GO" id="GO:0006233">
    <property type="term" value="P:dTDP biosynthetic process"/>
    <property type="evidence" value="ECO:0007669"/>
    <property type="project" value="TreeGrafter"/>
</dbReference>
<keyword evidence="4" id="KW-0067">ATP-binding</keyword>
<dbReference type="GO" id="GO:0004798">
    <property type="term" value="F:dTMP kinase activity"/>
    <property type="evidence" value="ECO:0007669"/>
    <property type="project" value="TreeGrafter"/>
</dbReference>
<evidence type="ECO:0000256" key="2">
    <source>
        <dbReference type="ARBA" id="ARBA00017144"/>
    </source>
</evidence>
<feature type="domain" description="Thymidylate kinase-like" evidence="5">
    <location>
        <begin position="19"/>
        <end position="115"/>
    </location>
</feature>
<keyword evidence="3" id="KW-0547">Nucleotide-binding</keyword>
<evidence type="ECO:0000256" key="3">
    <source>
        <dbReference type="ARBA" id="ARBA00022741"/>
    </source>
</evidence>